<keyword evidence="13" id="KW-1185">Reference proteome</keyword>
<dbReference type="PROSITE" id="PS00839">
    <property type="entry name" value="SUMT_1"/>
    <property type="match status" value="1"/>
</dbReference>
<evidence type="ECO:0000256" key="7">
    <source>
        <dbReference type="ARBA" id="ARBA00023244"/>
    </source>
</evidence>
<dbReference type="InterPro" id="IPR035996">
    <property type="entry name" value="4pyrrol_Methylase_sf"/>
</dbReference>
<dbReference type="AlphaFoldDB" id="A0A7C9QUG5"/>
<comment type="similarity">
    <text evidence="1 10">Belongs to the precorrin methyltransferase family.</text>
</comment>
<protein>
    <recommendedName>
        <fullName evidence="2">uroporphyrinogen-III C-methyltransferase</fullName>
        <ecNumber evidence="2">2.1.1.107</ecNumber>
    </recommendedName>
</protein>
<dbReference type="GO" id="GO:0009236">
    <property type="term" value="P:cobalamin biosynthetic process"/>
    <property type="evidence" value="ECO:0007669"/>
    <property type="project" value="UniProtKB-KW"/>
</dbReference>
<dbReference type="GO" id="GO:0032259">
    <property type="term" value="P:methylation"/>
    <property type="evidence" value="ECO:0007669"/>
    <property type="project" value="UniProtKB-KW"/>
</dbReference>
<evidence type="ECO:0000256" key="4">
    <source>
        <dbReference type="ARBA" id="ARBA00022603"/>
    </source>
</evidence>
<accession>A0A7C9QUG5</accession>
<dbReference type="InterPro" id="IPR006366">
    <property type="entry name" value="CobA/CysG_C"/>
</dbReference>
<dbReference type="NCBIfam" id="NF004790">
    <property type="entry name" value="PRK06136.1"/>
    <property type="match status" value="1"/>
</dbReference>
<gene>
    <name evidence="12" type="primary">cobA</name>
    <name evidence="12" type="ORF">G4223_05580</name>
</gene>
<dbReference type="CDD" id="cd11642">
    <property type="entry name" value="SUMT"/>
    <property type="match status" value="1"/>
</dbReference>
<evidence type="ECO:0000256" key="5">
    <source>
        <dbReference type="ARBA" id="ARBA00022679"/>
    </source>
</evidence>
<dbReference type="InterPro" id="IPR014777">
    <property type="entry name" value="4pyrrole_Mease_sub1"/>
</dbReference>
<reference evidence="12 13" key="1">
    <citation type="submission" date="2020-02" db="EMBL/GenBank/DDBJ databases">
        <authorList>
            <person name="Dziuba M."/>
            <person name="Kuznetsov B."/>
            <person name="Mardanov A."/>
            <person name="Ravin N."/>
            <person name="Grouzdev D."/>
        </authorList>
    </citation>
    <scope>NUCLEOTIDE SEQUENCE [LARGE SCALE GENOMIC DNA]</scope>
    <source>
        <strain evidence="12 13">SpK</strain>
    </source>
</reference>
<evidence type="ECO:0000256" key="3">
    <source>
        <dbReference type="ARBA" id="ARBA00022573"/>
    </source>
</evidence>
<dbReference type="GO" id="GO:0019354">
    <property type="term" value="P:siroheme biosynthetic process"/>
    <property type="evidence" value="ECO:0007669"/>
    <property type="project" value="UniProtKB-UniPathway"/>
</dbReference>
<organism evidence="12 13">
    <name type="scientific">Magnetospirillum aberrantis SpK</name>
    <dbReference type="NCBI Taxonomy" id="908842"/>
    <lineage>
        <taxon>Bacteria</taxon>
        <taxon>Pseudomonadati</taxon>
        <taxon>Pseudomonadota</taxon>
        <taxon>Alphaproteobacteria</taxon>
        <taxon>Rhodospirillales</taxon>
        <taxon>Rhodospirillaceae</taxon>
        <taxon>Magnetospirillum</taxon>
    </lineage>
</organism>
<dbReference type="Proteomes" id="UP000480684">
    <property type="component" value="Unassembled WGS sequence"/>
</dbReference>
<dbReference type="FunFam" id="3.40.1010.10:FF:000001">
    <property type="entry name" value="Siroheme synthase"/>
    <property type="match status" value="1"/>
</dbReference>
<dbReference type="InterPro" id="IPR014776">
    <property type="entry name" value="4pyrrole_Mease_sub2"/>
</dbReference>
<evidence type="ECO:0000313" key="12">
    <source>
        <dbReference type="EMBL" id="NFV79576.1"/>
    </source>
</evidence>
<dbReference type="InterPro" id="IPR000878">
    <property type="entry name" value="4pyrrol_Mease"/>
</dbReference>
<dbReference type="Gene3D" id="3.30.950.10">
    <property type="entry name" value="Methyltransferase, Cobalt-precorrin-4 Transmethylase, Domain 2"/>
    <property type="match status" value="1"/>
</dbReference>
<evidence type="ECO:0000256" key="8">
    <source>
        <dbReference type="ARBA" id="ARBA00025705"/>
    </source>
</evidence>
<dbReference type="GO" id="GO:0004851">
    <property type="term" value="F:uroporphyrin-III C-methyltransferase activity"/>
    <property type="evidence" value="ECO:0007669"/>
    <property type="project" value="UniProtKB-EC"/>
</dbReference>
<dbReference type="InterPro" id="IPR003043">
    <property type="entry name" value="Uropor_MeTrfase_CS"/>
</dbReference>
<evidence type="ECO:0000256" key="10">
    <source>
        <dbReference type="RuleBase" id="RU003960"/>
    </source>
</evidence>
<dbReference type="SUPFAM" id="SSF53790">
    <property type="entry name" value="Tetrapyrrole methylase"/>
    <property type="match status" value="1"/>
</dbReference>
<dbReference type="UniPathway" id="UPA00262">
    <property type="reaction ID" value="UER00211"/>
</dbReference>
<evidence type="ECO:0000256" key="1">
    <source>
        <dbReference type="ARBA" id="ARBA00005879"/>
    </source>
</evidence>
<comment type="caution">
    <text evidence="12">The sequence shown here is derived from an EMBL/GenBank/DDBJ whole genome shotgun (WGS) entry which is preliminary data.</text>
</comment>
<keyword evidence="7" id="KW-0627">Porphyrin biosynthesis</keyword>
<dbReference type="NCBIfam" id="TIGR01469">
    <property type="entry name" value="cobA_cysG_Cterm"/>
    <property type="match status" value="1"/>
</dbReference>
<name>A0A7C9QUG5_9PROT</name>
<evidence type="ECO:0000256" key="6">
    <source>
        <dbReference type="ARBA" id="ARBA00022691"/>
    </source>
</evidence>
<keyword evidence="3" id="KW-0169">Cobalamin biosynthesis</keyword>
<keyword evidence="5 10" id="KW-0808">Transferase</keyword>
<dbReference type="PROSITE" id="PS00840">
    <property type="entry name" value="SUMT_2"/>
    <property type="match status" value="1"/>
</dbReference>
<evidence type="ECO:0000313" key="13">
    <source>
        <dbReference type="Proteomes" id="UP000480684"/>
    </source>
</evidence>
<dbReference type="PANTHER" id="PTHR45790:SF3">
    <property type="entry name" value="S-ADENOSYL-L-METHIONINE-DEPENDENT UROPORPHYRINOGEN III METHYLTRANSFERASE, CHLOROPLASTIC"/>
    <property type="match status" value="1"/>
</dbReference>
<sequence length="255" mass="26687">MTNRGKVALVGAGPGDPELLTLRAARLIAGARLVVFDRLVGEAVLDMVPPDAMRVDVGKQTGRHSLPQDEINRLLVDLALAGHDVVRLKGGDPFIFGRGGEEAQALAAAGVPFEVVPGITAAAGCAASAGIPLTQRGVAESVRLVTGHRMDDRDLDLDWTSLADPRCTLVVYMGVASAERLAGGLRGAGLAGETPVALIERGTTPYQRTFYSTLDGLAADMAAWRPQPPSLLVIGQVVAHVTLPQLRSLVHEAAQ</sequence>
<proteinExistence type="inferred from homology"/>
<dbReference type="Gene3D" id="3.40.1010.10">
    <property type="entry name" value="Cobalt-precorrin-4 Transmethylase, Domain 1"/>
    <property type="match status" value="1"/>
</dbReference>
<dbReference type="RefSeq" id="WP_163676208.1">
    <property type="nucleotide sequence ID" value="NZ_JAAIYP010000032.1"/>
</dbReference>
<keyword evidence="6" id="KW-0949">S-adenosyl-L-methionine</keyword>
<dbReference type="EMBL" id="JAAIYP010000032">
    <property type="protein sequence ID" value="NFV79576.1"/>
    <property type="molecule type" value="Genomic_DNA"/>
</dbReference>
<dbReference type="Pfam" id="PF00590">
    <property type="entry name" value="TP_methylase"/>
    <property type="match status" value="1"/>
</dbReference>
<evidence type="ECO:0000256" key="2">
    <source>
        <dbReference type="ARBA" id="ARBA00012162"/>
    </source>
</evidence>
<evidence type="ECO:0000259" key="11">
    <source>
        <dbReference type="Pfam" id="PF00590"/>
    </source>
</evidence>
<feature type="domain" description="Tetrapyrrole methylase" evidence="11">
    <location>
        <begin position="6"/>
        <end position="217"/>
    </location>
</feature>
<dbReference type="EC" id="2.1.1.107" evidence="2"/>
<dbReference type="FunFam" id="3.30.950.10:FF:000001">
    <property type="entry name" value="Siroheme synthase"/>
    <property type="match status" value="1"/>
</dbReference>
<dbReference type="PANTHER" id="PTHR45790">
    <property type="entry name" value="SIROHEME SYNTHASE-RELATED"/>
    <property type="match status" value="1"/>
</dbReference>
<dbReference type="InterPro" id="IPR050161">
    <property type="entry name" value="Siro_Cobalamin_biosynth"/>
</dbReference>
<keyword evidence="4 10" id="KW-0489">Methyltransferase</keyword>
<comment type="pathway">
    <text evidence="9">Cofactor biosynthesis; adenosylcobalamin biosynthesis; precorrin-2 from uroporphyrinogen III: step 1/1.</text>
</comment>
<comment type="pathway">
    <text evidence="8">Porphyrin-containing compound metabolism; siroheme biosynthesis; precorrin-2 from uroporphyrinogen III: step 1/1.</text>
</comment>
<evidence type="ECO:0000256" key="9">
    <source>
        <dbReference type="ARBA" id="ARBA00060548"/>
    </source>
</evidence>